<evidence type="ECO:0000259" key="2">
    <source>
        <dbReference type="Pfam" id="PF13511"/>
    </source>
</evidence>
<dbReference type="AlphaFoldDB" id="A0A4Q7ZBH0"/>
<organism evidence="3 4">
    <name type="scientific">Fluviicoccus keumensis</name>
    <dbReference type="NCBI Taxonomy" id="1435465"/>
    <lineage>
        <taxon>Bacteria</taxon>
        <taxon>Pseudomonadati</taxon>
        <taxon>Pseudomonadota</taxon>
        <taxon>Gammaproteobacteria</taxon>
        <taxon>Moraxellales</taxon>
        <taxon>Moraxellaceae</taxon>
        <taxon>Fluviicoccus</taxon>
    </lineage>
</organism>
<accession>A0A4Q7ZBH0</accession>
<gene>
    <name evidence="3" type="ORF">EV700_0239</name>
</gene>
<feature type="signal peptide" evidence="1">
    <location>
        <begin position="1"/>
        <end position="18"/>
    </location>
</feature>
<evidence type="ECO:0000313" key="3">
    <source>
        <dbReference type="EMBL" id="RZU47285.1"/>
    </source>
</evidence>
<proteinExistence type="predicted"/>
<keyword evidence="1" id="KW-0732">Signal</keyword>
<comment type="caution">
    <text evidence="3">The sequence shown here is derived from an EMBL/GenBank/DDBJ whole genome shotgun (WGS) entry which is preliminary data.</text>
</comment>
<dbReference type="InterPro" id="IPR025392">
    <property type="entry name" value="DUF4124"/>
</dbReference>
<dbReference type="Proteomes" id="UP000292423">
    <property type="component" value="Unassembled WGS sequence"/>
</dbReference>
<dbReference type="RefSeq" id="WP_165391287.1">
    <property type="nucleotide sequence ID" value="NZ_SHKX01000010.1"/>
</dbReference>
<dbReference type="EMBL" id="SHKX01000010">
    <property type="protein sequence ID" value="RZU47285.1"/>
    <property type="molecule type" value="Genomic_DNA"/>
</dbReference>
<evidence type="ECO:0000313" key="4">
    <source>
        <dbReference type="Proteomes" id="UP000292423"/>
    </source>
</evidence>
<feature type="domain" description="DUF4124" evidence="2">
    <location>
        <begin position="8"/>
        <end position="48"/>
    </location>
</feature>
<name>A0A4Q7ZBH0_9GAMM</name>
<protein>
    <submittedName>
        <fullName evidence="3">Uncharacterized protein DUF4124</fullName>
    </submittedName>
</protein>
<feature type="chain" id="PRO_5020765491" evidence="1">
    <location>
        <begin position="19"/>
        <end position="178"/>
    </location>
</feature>
<keyword evidence="4" id="KW-1185">Reference proteome</keyword>
<sequence>MRWYVLIMAGLLAGQAMAGIYKTYDKNGNAIYSDAPSGGAEEVQTRETMVVPSLPRQVIDQKLNMGDAKKKGAAGAEPSSYQVKITKPLPDAHLQHGDEAFSMEFELTPNLWKGHHVEIYLNGEKIARDKYSPKLDPAELPRGEQRLEVVIVNARGVKVASDAINFNVFQGSEIAPAP</sequence>
<dbReference type="Pfam" id="PF13511">
    <property type="entry name" value="DUF4124"/>
    <property type="match status" value="1"/>
</dbReference>
<evidence type="ECO:0000256" key="1">
    <source>
        <dbReference type="SAM" id="SignalP"/>
    </source>
</evidence>
<reference evidence="3 4" key="1">
    <citation type="submission" date="2019-02" db="EMBL/GenBank/DDBJ databases">
        <title>Genomic Encyclopedia of Type Strains, Phase IV (KMG-IV): sequencing the most valuable type-strain genomes for metagenomic binning, comparative biology and taxonomic classification.</title>
        <authorList>
            <person name="Goeker M."/>
        </authorList>
    </citation>
    <scope>NUCLEOTIDE SEQUENCE [LARGE SCALE GENOMIC DNA]</scope>
    <source>
        <strain evidence="3 4">DSM 105135</strain>
    </source>
</reference>